<evidence type="ECO:0000259" key="8">
    <source>
        <dbReference type="Pfam" id="PF00018"/>
    </source>
</evidence>
<feature type="transmembrane region" description="Helical" evidence="7">
    <location>
        <begin position="30"/>
        <end position="52"/>
    </location>
</feature>
<evidence type="ECO:0000313" key="9">
    <source>
        <dbReference type="EMBL" id="KXS11249.1"/>
    </source>
</evidence>
<evidence type="ECO:0000256" key="4">
    <source>
        <dbReference type="ARBA" id="ARBA00022989"/>
    </source>
</evidence>
<keyword evidence="5 7" id="KW-0472">Membrane</keyword>
<dbReference type="Gene3D" id="2.30.30.40">
    <property type="entry name" value="SH3 Domains"/>
    <property type="match status" value="1"/>
</dbReference>
<protein>
    <recommendedName>
        <fullName evidence="8">SH3 domain-containing protein</fullName>
    </recommendedName>
</protein>
<dbReference type="EMBL" id="KQ965804">
    <property type="protein sequence ID" value="KXS11249.1"/>
    <property type="molecule type" value="Genomic_DNA"/>
</dbReference>
<dbReference type="InterPro" id="IPR036028">
    <property type="entry name" value="SH3-like_dom_sf"/>
</dbReference>
<dbReference type="SUPFAM" id="SSF50044">
    <property type="entry name" value="SH3-domain"/>
    <property type="match status" value="1"/>
</dbReference>
<dbReference type="CDD" id="cd12087">
    <property type="entry name" value="TM_EGFR-like"/>
    <property type="match status" value="1"/>
</dbReference>
<gene>
    <name evidence="9" type="ORF">M427DRAFT_47254</name>
</gene>
<feature type="compositionally biased region" description="Polar residues" evidence="6">
    <location>
        <begin position="1"/>
        <end position="18"/>
    </location>
</feature>
<dbReference type="Proteomes" id="UP000070544">
    <property type="component" value="Unassembled WGS sequence"/>
</dbReference>
<keyword evidence="2" id="KW-0728">SH3 domain</keyword>
<dbReference type="GO" id="GO:0071944">
    <property type="term" value="C:cell periphery"/>
    <property type="evidence" value="ECO:0007669"/>
    <property type="project" value="UniProtKB-ARBA"/>
</dbReference>
<evidence type="ECO:0000256" key="1">
    <source>
        <dbReference type="ARBA" id="ARBA00004167"/>
    </source>
</evidence>
<feature type="region of interest" description="Disordered" evidence="6">
    <location>
        <begin position="1"/>
        <end position="20"/>
    </location>
</feature>
<evidence type="ECO:0000256" key="2">
    <source>
        <dbReference type="ARBA" id="ARBA00022443"/>
    </source>
</evidence>
<evidence type="ECO:0000256" key="6">
    <source>
        <dbReference type="SAM" id="MobiDB-lite"/>
    </source>
</evidence>
<feature type="domain" description="SH3" evidence="8">
    <location>
        <begin position="201"/>
        <end position="243"/>
    </location>
</feature>
<proteinExistence type="predicted"/>
<dbReference type="Pfam" id="PF00018">
    <property type="entry name" value="SH3_1"/>
    <property type="match status" value="1"/>
</dbReference>
<reference evidence="9 10" key="1">
    <citation type="journal article" date="2015" name="Genome Biol. Evol.">
        <title>Phylogenomic analyses indicate that early fungi evolved digesting cell walls of algal ancestors of land plants.</title>
        <authorList>
            <person name="Chang Y."/>
            <person name="Wang S."/>
            <person name="Sekimoto S."/>
            <person name="Aerts A.L."/>
            <person name="Choi C."/>
            <person name="Clum A."/>
            <person name="LaButti K.M."/>
            <person name="Lindquist E.A."/>
            <person name="Yee Ngan C."/>
            <person name="Ohm R.A."/>
            <person name="Salamov A.A."/>
            <person name="Grigoriev I.V."/>
            <person name="Spatafora J.W."/>
            <person name="Berbee M.L."/>
        </authorList>
    </citation>
    <scope>NUCLEOTIDE SEQUENCE [LARGE SCALE GENOMIC DNA]</scope>
    <source>
        <strain evidence="9 10">JEL478</strain>
    </source>
</reference>
<dbReference type="AlphaFoldDB" id="A0A139A3K9"/>
<dbReference type="InterPro" id="IPR051694">
    <property type="entry name" value="Immunoregulatory_rcpt-like"/>
</dbReference>
<feature type="region of interest" description="Disordered" evidence="6">
    <location>
        <begin position="57"/>
        <end position="76"/>
    </location>
</feature>
<name>A0A139A3K9_GONPJ</name>
<evidence type="ECO:0000256" key="7">
    <source>
        <dbReference type="SAM" id="Phobius"/>
    </source>
</evidence>
<evidence type="ECO:0000313" key="10">
    <source>
        <dbReference type="Proteomes" id="UP000070544"/>
    </source>
</evidence>
<organism evidence="9 10">
    <name type="scientific">Gonapodya prolifera (strain JEL478)</name>
    <name type="common">Monoblepharis prolifera</name>
    <dbReference type="NCBI Taxonomy" id="1344416"/>
    <lineage>
        <taxon>Eukaryota</taxon>
        <taxon>Fungi</taxon>
        <taxon>Fungi incertae sedis</taxon>
        <taxon>Chytridiomycota</taxon>
        <taxon>Chytridiomycota incertae sedis</taxon>
        <taxon>Monoblepharidomycetes</taxon>
        <taxon>Monoblepharidales</taxon>
        <taxon>Gonapodyaceae</taxon>
        <taxon>Gonapodya</taxon>
    </lineage>
</organism>
<sequence>MTASGTAISSPGSNQAQNDDAGGSGLATGAIVGIVVGIAAIVLAAVGGALYWRRRKARSGDDSVTPFSSEKPLPVPPASQIFQQYAQSPVPTHGSGSPYQGGSPSPLLYAAVPGVPYNQESTQMNPPASFVSEYRPQNVPPPSAATYLTVAPDSLAVPVSPGSERTSSRVLGSAILEGQSTRTDGGKKPGVYTAGTQLRSNYDAVESDELTVRWGDSIQVMQFFDDGWALGVNLATNKQGVLPQDLLRM</sequence>
<keyword evidence="4 7" id="KW-1133">Transmembrane helix</keyword>
<dbReference type="OrthoDB" id="5340910at2759"/>
<dbReference type="PANTHER" id="PTHR15549:SF30">
    <property type="entry name" value="MID2 DOMAIN-CONTAINING PROTEIN"/>
    <property type="match status" value="1"/>
</dbReference>
<evidence type="ECO:0000256" key="5">
    <source>
        <dbReference type="ARBA" id="ARBA00023136"/>
    </source>
</evidence>
<dbReference type="GO" id="GO:0016020">
    <property type="term" value="C:membrane"/>
    <property type="evidence" value="ECO:0007669"/>
    <property type="project" value="UniProtKB-SubCell"/>
</dbReference>
<keyword evidence="3 7" id="KW-0812">Transmembrane</keyword>
<dbReference type="PANTHER" id="PTHR15549">
    <property type="entry name" value="PAIRED IMMUNOGLOBULIN-LIKE TYPE 2 RECEPTOR"/>
    <property type="match status" value="1"/>
</dbReference>
<comment type="subcellular location">
    <subcellularLocation>
        <location evidence="1">Membrane</location>
        <topology evidence="1">Single-pass membrane protein</topology>
    </subcellularLocation>
</comment>
<keyword evidence="10" id="KW-1185">Reference proteome</keyword>
<evidence type="ECO:0000256" key="3">
    <source>
        <dbReference type="ARBA" id="ARBA00022692"/>
    </source>
</evidence>
<dbReference type="InterPro" id="IPR001452">
    <property type="entry name" value="SH3_domain"/>
</dbReference>
<accession>A0A139A3K9</accession>